<dbReference type="Proteomes" id="UP000283090">
    <property type="component" value="Unassembled WGS sequence"/>
</dbReference>
<dbReference type="InterPro" id="IPR042099">
    <property type="entry name" value="ANL_N_sf"/>
</dbReference>
<name>A0A437A065_ARTFL</name>
<dbReference type="FunFam" id="3.30.300.30:FF:000007">
    <property type="entry name" value="4-coumarate--CoA ligase 2"/>
    <property type="match status" value="1"/>
</dbReference>
<evidence type="ECO:0000256" key="1">
    <source>
        <dbReference type="ARBA" id="ARBA00006432"/>
    </source>
</evidence>
<accession>A0A437A065</accession>
<dbReference type="InterPro" id="IPR045851">
    <property type="entry name" value="AMP-bd_C_sf"/>
</dbReference>
<feature type="domain" description="AMP-binding enzyme C-terminal" evidence="3">
    <location>
        <begin position="488"/>
        <end position="567"/>
    </location>
</feature>
<dbReference type="AlphaFoldDB" id="A0A437A065"/>
<keyword evidence="5" id="KW-1185">Reference proteome</keyword>
<comment type="similarity">
    <text evidence="1">Belongs to the ATP-dependent AMP-binding enzyme family.</text>
</comment>
<evidence type="ECO:0000313" key="4">
    <source>
        <dbReference type="EMBL" id="RVD84661.1"/>
    </source>
</evidence>
<dbReference type="SUPFAM" id="SSF56801">
    <property type="entry name" value="Acetyl-CoA synthetase-like"/>
    <property type="match status" value="1"/>
</dbReference>
<feature type="domain" description="AMP-dependent synthetase/ligase" evidence="2">
    <location>
        <begin position="90"/>
        <end position="430"/>
    </location>
</feature>
<dbReference type="EMBL" id="SAEB01000007">
    <property type="protein sequence ID" value="RVD84661.1"/>
    <property type="molecule type" value="Genomic_DNA"/>
</dbReference>
<dbReference type="STRING" id="97331.A0A437A065"/>
<sequence length="588" mass="64991">MIVYEAPKWVPQLPNRPDNIPIGDFILNPAYGRADPNKSNPPYVCGLTGKGYSVTEVASRVEFAARAIKKVLKVDDINKGGQAAGFSEWEKVVGVYSINCIDYLPLCYAVHRVNGITSPANAAYNADELAYQLRDSNARALFTSVPLLDTALQAANAEGVKIPKENIFLLPIPDVLTTEEMRRKAQGFRTFDDLVEEGKKLKEVELLSWGESYSREKVAFVSYSSGTGGLPKGVLISHFNMITNIVQVIEYSKSFRDFTKPTRVLALLPQSHIYALVVINQTEPYAGNSAVVLPKFELESFLKCIQNFKLSFLFLVPPLMIVMAKNKGILDKFDLSSVKYIMTGAAPLTEELSLEMTKLYPWIKVVQGYGMTESSTVVCFTSGIDIWHGSSGCILPGIKCRVVNAQGQDVGENEPGELLVSADNVVIGYLNNQKANDETFIVEHGHRWLRSGDETIIKKSSSGNQHLFVVDRLKELIKISGFQVAPAELEGHLLNHPKVADCAVIPVPNDKTGELPKAFVVLNPGFEASKETAAEIMKWVADHKSKHKRLGGGVEFIDAIPKSPSGKILRRLLRDKERERRKKEGAKL</sequence>
<gene>
    <name evidence="4" type="ORF">DFL_006395</name>
</gene>
<dbReference type="PANTHER" id="PTHR24096:SF422">
    <property type="entry name" value="BCDNA.GH02901"/>
    <property type="match status" value="1"/>
</dbReference>
<reference evidence="4 5" key="1">
    <citation type="submission" date="2019-01" db="EMBL/GenBank/DDBJ databases">
        <title>Intercellular communication is required for trap formation in the nematode-trapping fungus Duddingtonia flagrans.</title>
        <authorList>
            <person name="Youssar L."/>
            <person name="Wernet V."/>
            <person name="Hensel N."/>
            <person name="Hildebrandt H.-G."/>
            <person name="Fischer R."/>
        </authorList>
    </citation>
    <scope>NUCLEOTIDE SEQUENCE [LARGE SCALE GENOMIC DNA]</scope>
    <source>
        <strain evidence="4 5">CBS H-5679</strain>
    </source>
</reference>
<dbReference type="OrthoDB" id="6509636at2759"/>
<organism evidence="4 5">
    <name type="scientific">Arthrobotrys flagrans</name>
    <name type="common">Nematode-trapping fungus</name>
    <name type="synonym">Trichothecium flagrans</name>
    <dbReference type="NCBI Taxonomy" id="97331"/>
    <lineage>
        <taxon>Eukaryota</taxon>
        <taxon>Fungi</taxon>
        <taxon>Dikarya</taxon>
        <taxon>Ascomycota</taxon>
        <taxon>Pezizomycotina</taxon>
        <taxon>Orbiliomycetes</taxon>
        <taxon>Orbiliales</taxon>
        <taxon>Orbiliaceae</taxon>
        <taxon>Arthrobotrys</taxon>
    </lineage>
</organism>
<dbReference type="InterPro" id="IPR000873">
    <property type="entry name" value="AMP-dep_synth/lig_dom"/>
</dbReference>
<protein>
    <recommendedName>
        <fullName evidence="6">AMP-dependent synthetase/ligase domain-containing protein</fullName>
    </recommendedName>
</protein>
<dbReference type="VEuPathDB" id="FungiDB:DFL_006395"/>
<dbReference type="GO" id="GO:0016405">
    <property type="term" value="F:CoA-ligase activity"/>
    <property type="evidence" value="ECO:0007669"/>
    <property type="project" value="TreeGrafter"/>
</dbReference>
<dbReference type="GeneID" id="93588706"/>
<evidence type="ECO:0000313" key="5">
    <source>
        <dbReference type="Proteomes" id="UP000283090"/>
    </source>
</evidence>
<dbReference type="PANTHER" id="PTHR24096">
    <property type="entry name" value="LONG-CHAIN-FATTY-ACID--COA LIGASE"/>
    <property type="match status" value="1"/>
</dbReference>
<evidence type="ECO:0008006" key="6">
    <source>
        <dbReference type="Google" id="ProtNLM"/>
    </source>
</evidence>
<evidence type="ECO:0000259" key="2">
    <source>
        <dbReference type="Pfam" id="PF00501"/>
    </source>
</evidence>
<dbReference type="RefSeq" id="XP_067490205.1">
    <property type="nucleotide sequence ID" value="XM_067635812.1"/>
</dbReference>
<comment type="caution">
    <text evidence="4">The sequence shown here is derived from an EMBL/GenBank/DDBJ whole genome shotgun (WGS) entry which is preliminary data.</text>
</comment>
<dbReference type="Gene3D" id="3.30.300.30">
    <property type="match status" value="1"/>
</dbReference>
<dbReference type="Pfam" id="PF00501">
    <property type="entry name" value="AMP-binding"/>
    <property type="match status" value="1"/>
</dbReference>
<dbReference type="InterPro" id="IPR025110">
    <property type="entry name" value="AMP-bd_C"/>
</dbReference>
<proteinExistence type="inferred from homology"/>
<dbReference type="Pfam" id="PF13193">
    <property type="entry name" value="AMP-binding_C"/>
    <property type="match status" value="1"/>
</dbReference>
<evidence type="ECO:0000259" key="3">
    <source>
        <dbReference type="Pfam" id="PF13193"/>
    </source>
</evidence>
<dbReference type="Gene3D" id="3.40.50.12780">
    <property type="entry name" value="N-terminal domain of ligase-like"/>
    <property type="match status" value="1"/>
</dbReference>